<dbReference type="PRINTS" id="PR00359">
    <property type="entry name" value="BP450"/>
</dbReference>
<dbReference type="InterPro" id="IPR001128">
    <property type="entry name" value="Cyt_P450"/>
</dbReference>
<evidence type="ECO:0000256" key="7">
    <source>
        <dbReference type="RuleBase" id="RU000461"/>
    </source>
</evidence>
<keyword evidence="5 7" id="KW-0408">Iron</keyword>
<evidence type="ECO:0000256" key="5">
    <source>
        <dbReference type="ARBA" id="ARBA00023004"/>
    </source>
</evidence>
<accession>A0A085WK17</accession>
<dbReference type="GO" id="GO:0005506">
    <property type="term" value="F:iron ion binding"/>
    <property type="evidence" value="ECO:0007669"/>
    <property type="project" value="InterPro"/>
</dbReference>
<dbReference type="GO" id="GO:0016705">
    <property type="term" value="F:oxidoreductase activity, acting on paired donors, with incorporation or reduction of molecular oxygen"/>
    <property type="evidence" value="ECO:0007669"/>
    <property type="project" value="InterPro"/>
</dbReference>
<organism evidence="8 9">
    <name type="scientific">Hyalangium minutum</name>
    <dbReference type="NCBI Taxonomy" id="394096"/>
    <lineage>
        <taxon>Bacteria</taxon>
        <taxon>Pseudomonadati</taxon>
        <taxon>Myxococcota</taxon>
        <taxon>Myxococcia</taxon>
        <taxon>Myxococcales</taxon>
        <taxon>Cystobacterineae</taxon>
        <taxon>Archangiaceae</taxon>
        <taxon>Hyalangium</taxon>
    </lineage>
</organism>
<dbReference type="OrthoDB" id="4511384at2"/>
<sequence>MTAPSVSLGLDYKPLEPPLLDEPFPFYARLRQEAPVTFAPHFHLWLVSRYADVMTVLKDPRRFSSRDILRPPVDLPADLLQLLEASGYTPDYPLLGDDPPAHTRIRGLVGKAFNMASVNALEARIRTAARTHVDALLRGATRADLVSGLAWSLPMDVITELLGVPREDGARIRQWIEDEKLFFVPHLPPDGLRRAVEGVAAFRRYLRAMVEDRQQHPREDFLSTLIAARLEGERPLSTLELSNLLNVLVFAGNETSTNLISTALLCLLRHPGLWQELRANPAAVPNTLEEVLRFDSPVVGMMRTVTEPTQLGGVELPAGARLLLLFASANRDESVFEQAARFDIRRANANRHLGFGHGTHYCVGAPLARLEARVVLELLIERLPNPRLVAGESVPYLPNLIHRGPQRLMVEWDTAPTA</sequence>
<reference evidence="8 9" key="1">
    <citation type="submission" date="2014-04" db="EMBL/GenBank/DDBJ databases">
        <title>Genome assembly of Hyalangium minutum DSM 14724.</title>
        <authorList>
            <person name="Sharma G."/>
            <person name="Subramanian S."/>
        </authorList>
    </citation>
    <scope>NUCLEOTIDE SEQUENCE [LARGE SCALE GENOMIC DNA]</scope>
    <source>
        <strain evidence="8 9">DSM 14724</strain>
    </source>
</reference>
<keyword evidence="4 7" id="KW-0560">Oxidoreductase</keyword>
<dbReference type="InterPro" id="IPR036396">
    <property type="entry name" value="Cyt_P450_sf"/>
</dbReference>
<dbReference type="PATRIC" id="fig|394096.3.peg.3308"/>
<evidence type="ECO:0000256" key="4">
    <source>
        <dbReference type="ARBA" id="ARBA00023002"/>
    </source>
</evidence>
<keyword evidence="2 7" id="KW-0349">Heme</keyword>
<comment type="similarity">
    <text evidence="1 7">Belongs to the cytochrome P450 family.</text>
</comment>
<keyword evidence="6 7" id="KW-0503">Monooxygenase</keyword>
<dbReference type="InterPro" id="IPR002397">
    <property type="entry name" value="Cyt_P450_B"/>
</dbReference>
<keyword evidence="3 7" id="KW-0479">Metal-binding</keyword>
<dbReference type="AlphaFoldDB" id="A0A085WK17"/>
<dbReference type="PANTHER" id="PTHR46696">
    <property type="entry name" value="P450, PUTATIVE (EUROFUNG)-RELATED"/>
    <property type="match status" value="1"/>
</dbReference>
<comment type="caution">
    <text evidence="8">The sequence shown here is derived from an EMBL/GenBank/DDBJ whole genome shotgun (WGS) entry which is preliminary data.</text>
</comment>
<evidence type="ECO:0000256" key="1">
    <source>
        <dbReference type="ARBA" id="ARBA00010617"/>
    </source>
</evidence>
<dbReference type="SUPFAM" id="SSF48264">
    <property type="entry name" value="Cytochrome P450"/>
    <property type="match status" value="1"/>
</dbReference>
<dbReference type="PROSITE" id="PS00086">
    <property type="entry name" value="CYTOCHROME_P450"/>
    <property type="match status" value="1"/>
</dbReference>
<dbReference type="PANTHER" id="PTHR46696:SF1">
    <property type="entry name" value="CYTOCHROME P450 YJIB-RELATED"/>
    <property type="match status" value="1"/>
</dbReference>
<evidence type="ECO:0000313" key="9">
    <source>
        <dbReference type="Proteomes" id="UP000028725"/>
    </source>
</evidence>
<name>A0A085WK17_9BACT</name>
<dbReference type="Pfam" id="PF00067">
    <property type="entry name" value="p450"/>
    <property type="match status" value="1"/>
</dbReference>
<dbReference type="PRINTS" id="PR00385">
    <property type="entry name" value="P450"/>
</dbReference>
<dbReference type="InterPro" id="IPR017972">
    <property type="entry name" value="Cyt_P450_CS"/>
</dbReference>
<dbReference type="Proteomes" id="UP000028725">
    <property type="component" value="Unassembled WGS sequence"/>
</dbReference>
<gene>
    <name evidence="8" type="ORF">DB31_7267</name>
</gene>
<evidence type="ECO:0000256" key="3">
    <source>
        <dbReference type="ARBA" id="ARBA00022723"/>
    </source>
</evidence>
<dbReference type="RefSeq" id="WP_044188450.1">
    <property type="nucleotide sequence ID" value="NZ_JMCB01000006.1"/>
</dbReference>
<protein>
    <submittedName>
        <fullName evidence="8">Putative cytochrome P450 hydroxylase</fullName>
    </submittedName>
</protein>
<dbReference type="CDD" id="cd11078">
    <property type="entry name" value="CYP130-like"/>
    <property type="match status" value="1"/>
</dbReference>
<evidence type="ECO:0000256" key="6">
    <source>
        <dbReference type="ARBA" id="ARBA00023033"/>
    </source>
</evidence>
<keyword evidence="9" id="KW-1185">Reference proteome</keyword>
<evidence type="ECO:0000256" key="2">
    <source>
        <dbReference type="ARBA" id="ARBA00022617"/>
    </source>
</evidence>
<proteinExistence type="inferred from homology"/>
<evidence type="ECO:0000313" key="8">
    <source>
        <dbReference type="EMBL" id="KFE68030.1"/>
    </source>
</evidence>
<dbReference type="GO" id="GO:0020037">
    <property type="term" value="F:heme binding"/>
    <property type="evidence" value="ECO:0007669"/>
    <property type="project" value="InterPro"/>
</dbReference>
<dbReference type="STRING" id="394096.DB31_7267"/>
<dbReference type="Gene3D" id="1.10.630.10">
    <property type="entry name" value="Cytochrome P450"/>
    <property type="match status" value="1"/>
</dbReference>
<dbReference type="GO" id="GO:0004497">
    <property type="term" value="F:monooxygenase activity"/>
    <property type="evidence" value="ECO:0007669"/>
    <property type="project" value="UniProtKB-KW"/>
</dbReference>
<dbReference type="EMBL" id="JMCB01000006">
    <property type="protein sequence ID" value="KFE68030.1"/>
    <property type="molecule type" value="Genomic_DNA"/>
</dbReference>
<dbReference type="FunFam" id="1.10.630.10:FF:000018">
    <property type="entry name" value="Cytochrome P450 monooxygenase"/>
    <property type="match status" value="1"/>
</dbReference>